<dbReference type="RefSeq" id="YP_009999812.1">
    <property type="nucleotide sequence ID" value="NC_053009.1"/>
</dbReference>
<accession>A0A7G5B0V4</accession>
<dbReference type="EMBL" id="MT675124">
    <property type="protein sequence ID" value="QMV29927.1"/>
    <property type="molecule type" value="Genomic_DNA"/>
</dbReference>
<evidence type="ECO:0000313" key="1">
    <source>
        <dbReference type="EMBL" id="QMV29927.1"/>
    </source>
</evidence>
<evidence type="ECO:0000313" key="2">
    <source>
        <dbReference type="Proteomes" id="UP000515430"/>
    </source>
</evidence>
<dbReference type="Proteomes" id="UP000515430">
    <property type="component" value="Segment"/>
</dbReference>
<organism evidence="1 2">
    <name type="scientific">Providencia phage vB_PreS-PibeRecoleta</name>
    <dbReference type="NCBI Taxonomy" id="2761109"/>
    <lineage>
        <taxon>Viruses</taxon>
        <taxon>Duplodnaviria</taxon>
        <taxon>Heunggongvirae</taxon>
        <taxon>Uroviricota</taxon>
        <taxon>Caudoviricetes</taxon>
        <taxon>Casjensviridae</taxon>
        <taxon>Redjacvirus</taxon>
        <taxon>Redjacvirus piberecoleta</taxon>
    </lineage>
</organism>
<reference evidence="2" key="1">
    <citation type="submission" date="2020-06" db="EMBL/GenBank/DDBJ databases">
        <title>Complete genome sequences of Providencia rettgeri bacteriophages PibeRecoleta, Stilesk and PatoteraRojo.</title>
        <authorList>
            <person name="Batinovic S."/>
            <person name="Chan H.T."/>
            <person name="Stiles J."/>
            <person name="Petrovski S."/>
        </authorList>
    </citation>
    <scope>NUCLEOTIDE SEQUENCE [LARGE SCALE GENOMIC DNA]</scope>
</reference>
<sequence length="168" mass="18862">MSKRLEVLKALTSHLENTVNTDNGFKHNLSKKVFRGRDRFGNDYASKRPFVSILEAKASDYGLPANEEETVRLDEWILLVQGWAVDDMLNPTDPAYDLVADVERCLAMLIAKDEQGQPLYPGIYRLGGKIAKLTLAQPVVRPAEDGLSDSAFFYLPIRIGLKVDIRQP</sequence>
<dbReference type="KEGG" id="vg:62682446"/>
<keyword evidence="2" id="KW-1185">Reference proteome</keyword>
<protein>
    <submittedName>
        <fullName evidence="1">Tail completion protein</fullName>
    </submittedName>
</protein>
<proteinExistence type="predicted"/>
<name>A0A7G5B0V4_9CAUD</name>
<dbReference type="GeneID" id="62682446"/>